<name>C2G3B3_SPHSI</name>
<sequence length="90" mass="10685">MLDVLLIIFVSNKKNMSRSVRKTKIFGITTAETEKQDKRRWNRTFRKVSKKLIRLEKEVPTKKQGVTSVWDGAKDGKRYRRNATNKDMRK</sequence>
<organism evidence="1 2">
    <name type="scientific">Sphingobacterium spiritivorum ATCC 33300</name>
    <dbReference type="NCBI Taxonomy" id="525372"/>
    <lineage>
        <taxon>Bacteria</taxon>
        <taxon>Pseudomonadati</taxon>
        <taxon>Bacteroidota</taxon>
        <taxon>Sphingobacteriia</taxon>
        <taxon>Sphingobacteriales</taxon>
        <taxon>Sphingobacteriaceae</taxon>
        <taxon>Sphingobacterium</taxon>
    </lineage>
</organism>
<proteinExistence type="predicted"/>
<dbReference type="EMBL" id="ACHB01000091">
    <property type="protein sequence ID" value="EEI90482.1"/>
    <property type="molecule type" value="Genomic_DNA"/>
</dbReference>
<gene>
    <name evidence="1" type="ORF">HMPREF0765_4069</name>
</gene>
<comment type="caution">
    <text evidence="1">The sequence shown here is derived from an EMBL/GenBank/DDBJ whole genome shotgun (WGS) entry which is preliminary data.</text>
</comment>
<reference evidence="1 2" key="1">
    <citation type="submission" date="2009-01" db="EMBL/GenBank/DDBJ databases">
        <authorList>
            <person name="Qin X."/>
            <person name="Bachman B."/>
            <person name="Battles P."/>
            <person name="Bell A."/>
            <person name="Bess C."/>
            <person name="Bickham C."/>
            <person name="Chaboub L."/>
            <person name="Chen D."/>
            <person name="Coyle M."/>
            <person name="Deiros D.R."/>
            <person name="Dinh H."/>
            <person name="Forbes L."/>
            <person name="Fowler G."/>
            <person name="Francisco L."/>
            <person name="Fu Q."/>
            <person name="Gubbala S."/>
            <person name="Hale W."/>
            <person name="Han Y."/>
            <person name="Hemphill L."/>
            <person name="Highlander S.K."/>
            <person name="Hirani K."/>
            <person name="Hogues M."/>
            <person name="Jackson L."/>
            <person name="Jakkamsetti A."/>
            <person name="Javaid M."/>
            <person name="Jiang H."/>
            <person name="Korchina V."/>
            <person name="Kovar C."/>
            <person name="Lara F."/>
            <person name="Lee S."/>
            <person name="Mata R."/>
            <person name="Mathew T."/>
            <person name="Moen C."/>
            <person name="Morales K."/>
            <person name="Munidasa M."/>
            <person name="Nazareth L."/>
            <person name="Ngo R."/>
            <person name="Nguyen L."/>
            <person name="Okwuonu G."/>
            <person name="Ongeri F."/>
            <person name="Patil S."/>
            <person name="Petrosino J."/>
            <person name="Pham C."/>
            <person name="Pham P."/>
            <person name="Pu L.-L."/>
            <person name="Puazo M."/>
            <person name="Raj R."/>
            <person name="Reid J."/>
            <person name="Rouhana J."/>
            <person name="Saada N."/>
            <person name="Shang Y."/>
            <person name="Simmons D."/>
            <person name="Thornton R."/>
            <person name="Warren J."/>
            <person name="Weissenberger G."/>
            <person name="Zhang J."/>
            <person name="Zhang L."/>
            <person name="Zhou C."/>
            <person name="Zhu D."/>
            <person name="Muzny D."/>
            <person name="Worley K."/>
            <person name="Gibbs R."/>
        </authorList>
    </citation>
    <scope>NUCLEOTIDE SEQUENCE [LARGE SCALE GENOMIC DNA]</scope>
    <source>
        <strain evidence="1 2">ATCC 33300</strain>
    </source>
</reference>
<evidence type="ECO:0000313" key="1">
    <source>
        <dbReference type="EMBL" id="EEI90482.1"/>
    </source>
</evidence>
<dbReference type="Proteomes" id="UP000006241">
    <property type="component" value="Unassembled WGS sequence"/>
</dbReference>
<evidence type="ECO:0000313" key="2">
    <source>
        <dbReference type="Proteomes" id="UP000006241"/>
    </source>
</evidence>
<protein>
    <submittedName>
        <fullName evidence="1">Uncharacterized protein</fullName>
    </submittedName>
</protein>
<dbReference type="AlphaFoldDB" id="C2G3B3"/>
<dbReference type="HOGENOM" id="CLU_163175_0_1_10"/>
<accession>C2G3B3</accession>